<dbReference type="EMBL" id="MLAK01000886">
    <property type="protein sequence ID" value="OHT01999.1"/>
    <property type="molecule type" value="Genomic_DNA"/>
</dbReference>
<organism evidence="3 4">
    <name type="scientific">Tritrichomonas foetus</name>
    <dbReference type="NCBI Taxonomy" id="1144522"/>
    <lineage>
        <taxon>Eukaryota</taxon>
        <taxon>Metamonada</taxon>
        <taxon>Parabasalia</taxon>
        <taxon>Tritrichomonadida</taxon>
        <taxon>Tritrichomonadidae</taxon>
        <taxon>Tritrichomonas</taxon>
    </lineage>
</organism>
<comment type="caution">
    <text evidence="3">The sequence shown here is derived from an EMBL/GenBank/DDBJ whole genome shotgun (WGS) entry which is preliminary data.</text>
</comment>
<name>A0A1J4JS83_9EUKA</name>
<feature type="coiled-coil region" evidence="1">
    <location>
        <begin position="102"/>
        <end position="129"/>
    </location>
</feature>
<accession>A0A1J4JS83</accession>
<dbReference type="InterPro" id="IPR004148">
    <property type="entry name" value="BAR_dom"/>
</dbReference>
<keyword evidence="1" id="KW-0175">Coiled coil</keyword>
<sequence length="212" mass="24682">MEDQVDFLNLPPLHTNSLTNRLNLILQLKEHINYTTETFEQYSDVGLNLCKCMEKLSGSFTCYQEFQSDPTLRSISNLLDSFQSTLKNHYLQIEDLIIKPLIKFVKTDIREAEEKAKRANQNVDNYFRNVENYVALKKKNTNELQEIEGRLMASHWQAVESDFSFHRALDLVERKKLIEITATVCFLESAVLNGNPKILKIIILYQKKNFSS</sequence>
<dbReference type="VEuPathDB" id="TrichDB:TRFO_31018"/>
<protein>
    <recommendedName>
        <fullName evidence="2">BAR domain-containing protein</fullName>
    </recommendedName>
</protein>
<evidence type="ECO:0000259" key="2">
    <source>
        <dbReference type="Pfam" id="PF16746"/>
    </source>
</evidence>
<evidence type="ECO:0000313" key="3">
    <source>
        <dbReference type="EMBL" id="OHT01999.1"/>
    </source>
</evidence>
<keyword evidence="4" id="KW-1185">Reference proteome</keyword>
<dbReference type="Gene3D" id="1.20.1270.60">
    <property type="entry name" value="Arfaptin homology (AH) domain/BAR domain"/>
    <property type="match status" value="1"/>
</dbReference>
<dbReference type="GO" id="GO:0005737">
    <property type="term" value="C:cytoplasm"/>
    <property type="evidence" value="ECO:0007669"/>
    <property type="project" value="InterPro"/>
</dbReference>
<dbReference type="SUPFAM" id="SSF103657">
    <property type="entry name" value="BAR/IMD domain-like"/>
    <property type="match status" value="1"/>
</dbReference>
<dbReference type="InterPro" id="IPR027267">
    <property type="entry name" value="AH/BAR_dom_sf"/>
</dbReference>
<feature type="domain" description="BAR" evidence="2">
    <location>
        <begin position="26"/>
        <end position="185"/>
    </location>
</feature>
<gene>
    <name evidence="3" type="ORF">TRFO_31018</name>
</gene>
<dbReference type="GeneID" id="94842390"/>
<dbReference type="AlphaFoldDB" id="A0A1J4JS83"/>
<evidence type="ECO:0000256" key="1">
    <source>
        <dbReference type="SAM" id="Coils"/>
    </source>
</evidence>
<reference evidence="3" key="1">
    <citation type="submission" date="2016-10" db="EMBL/GenBank/DDBJ databases">
        <authorList>
            <person name="Benchimol M."/>
            <person name="Almeida L.G."/>
            <person name="Vasconcelos A.T."/>
            <person name="Perreira-Neves A."/>
            <person name="Rosa I.A."/>
            <person name="Tasca T."/>
            <person name="Bogo M.R."/>
            <person name="de Souza W."/>
        </authorList>
    </citation>
    <scope>NUCLEOTIDE SEQUENCE [LARGE SCALE GENOMIC DNA]</scope>
    <source>
        <strain evidence="3">K</strain>
    </source>
</reference>
<dbReference type="Pfam" id="PF16746">
    <property type="entry name" value="BAR_3"/>
    <property type="match status" value="1"/>
</dbReference>
<evidence type="ECO:0000313" key="4">
    <source>
        <dbReference type="Proteomes" id="UP000179807"/>
    </source>
</evidence>
<proteinExistence type="predicted"/>
<dbReference type="Proteomes" id="UP000179807">
    <property type="component" value="Unassembled WGS sequence"/>
</dbReference>
<dbReference type="RefSeq" id="XP_068355135.1">
    <property type="nucleotide sequence ID" value="XM_068507686.1"/>
</dbReference>